<dbReference type="PANTHER" id="PTHR43708">
    <property type="entry name" value="CONSERVED EXPRESSED OXIDOREDUCTASE (EUROFUNG)"/>
    <property type="match status" value="1"/>
</dbReference>
<dbReference type="Pfam" id="PF22725">
    <property type="entry name" value="GFO_IDH_MocA_C3"/>
    <property type="match status" value="1"/>
</dbReference>
<dbReference type="EMBL" id="VKAC01000012">
    <property type="protein sequence ID" value="TXR52786.1"/>
    <property type="molecule type" value="Genomic_DNA"/>
</dbReference>
<dbReference type="InterPro" id="IPR051317">
    <property type="entry name" value="Gfo/Idh/MocA_oxidoreduct"/>
</dbReference>
<protein>
    <submittedName>
        <fullName evidence="5">Gfo/Idh/MocA family oxidoreductase</fullName>
    </submittedName>
</protein>
<evidence type="ECO:0000313" key="5">
    <source>
        <dbReference type="EMBL" id="TXR52786.1"/>
    </source>
</evidence>
<dbReference type="Gene3D" id="3.30.360.10">
    <property type="entry name" value="Dihydrodipicolinate Reductase, domain 2"/>
    <property type="match status" value="1"/>
</dbReference>
<evidence type="ECO:0000256" key="1">
    <source>
        <dbReference type="ARBA" id="ARBA00010928"/>
    </source>
</evidence>
<dbReference type="GO" id="GO:0016491">
    <property type="term" value="F:oxidoreductase activity"/>
    <property type="evidence" value="ECO:0007669"/>
    <property type="project" value="UniProtKB-KW"/>
</dbReference>
<dbReference type="Proteomes" id="UP000321234">
    <property type="component" value="Unassembled WGS sequence"/>
</dbReference>
<evidence type="ECO:0000259" key="4">
    <source>
        <dbReference type="Pfam" id="PF22725"/>
    </source>
</evidence>
<keyword evidence="6" id="KW-1185">Reference proteome</keyword>
<dbReference type="SUPFAM" id="SSF55347">
    <property type="entry name" value="Glyceraldehyde-3-phosphate dehydrogenase-like, C-terminal domain"/>
    <property type="match status" value="1"/>
</dbReference>
<dbReference type="InterPro" id="IPR036291">
    <property type="entry name" value="NAD(P)-bd_dom_sf"/>
</dbReference>
<comment type="caution">
    <text evidence="5">The sequence shown here is derived from an EMBL/GenBank/DDBJ whole genome shotgun (WGS) entry which is preliminary data.</text>
</comment>
<dbReference type="SUPFAM" id="SSF51735">
    <property type="entry name" value="NAD(P)-binding Rossmann-fold domains"/>
    <property type="match status" value="1"/>
</dbReference>
<proteinExistence type="inferred from homology"/>
<evidence type="ECO:0000313" key="6">
    <source>
        <dbReference type="Proteomes" id="UP000321234"/>
    </source>
</evidence>
<dbReference type="GO" id="GO:0000166">
    <property type="term" value="F:nucleotide binding"/>
    <property type="evidence" value="ECO:0007669"/>
    <property type="project" value="InterPro"/>
</dbReference>
<evidence type="ECO:0000259" key="3">
    <source>
        <dbReference type="Pfam" id="PF01408"/>
    </source>
</evidence>
<evidence type="ECO:0000256" key="2">
    <source>
        <dbReference type="ARBA" id="ARBA00023002"/>
    </source>
</evidence>
<dbReference type="OrthoDB" id="256869at2"/>
<organism evidence="5 6">
    <name type="scientific">Quadrisphaera setariae</name>
    <dbReference type="NCBI Taxonomy" id="2593304"/>
    <lineage>
        <taxon>Bacteria</taxon>
        <taxon>Bacillati</taxon>
        <taxon>Actinomycetota</taxon>
        <taxon>Actinomycetes</taxon>
        <taxon>Kineosporiales</taxon>
        <taxon>Kineosporiaceae</taxon>
        <taxon>Quadrisphaera</taxon>
    </lineage>
</organism>
<reference evidence="5 6" key="1">
    <citation type="submission" date="2019-07" db="EMBL/GenBank/DDBJ databases">
        <title>Quadrisphaera sp. strain DD2A genome sequencing and assembly.</title>
        <authorList>
            <person name="Kim I."/>
        </authorList>
    </citation>
    <scope>NUCLEOTIDE SEQUENCE [LARGE SCALE GENOMIC DNA]</scope>
    <source>
        <strain evidence="5 6">DD2A</strain>
    </source>
</reference>
<dbReference type="RefSeq" id="WP_147927908.1">
    <property type="nucleotide sequence ID" value="NZ_VKAC01000012.1"/>
</dbReference>
<sequence length="348" mass="36332">MRVGLVGYGDSGRSFHVPLLRAAGAEVAVVATRDAVRSAAVRSDLPGARVVPDLDALLDLGTAAVDVVVLASPSGVHAEQAIACTAAGLAVVVDKPLAVDAPQAQRVVEAAERAGTVLTTFQNRRHSDEHRTLRRLLERGEVGRPYRFERRWERWRPVPKQRWRENAPAEAGGGLLLDLGSHVVDAAVDLFGPVSAVYAELAARTTPSEDDAVLALTHASGVRSHLAVGSLVGAPGPRTRLLGTSGAYVVTDFEGEPAAFSGFTDAPRCTGWVVAGAERRPVPTAPGEPADFYRAVAAAVRAGDPAAVPVPPRETMHVAQVLDAARTSAAELRVVTLPQAPAGAGPAR</sequence>
<dbReference type="InterPro" id="IPR000683">
    <property type="entry name" value="Gfo/Idh/MocA-like_OxRdtase_N"/>
</dbReference>
<dbReference type="Gene3D" id="3.40.50.720">
    <property type="entry name" value="NAD(P)-binding Rossmann-like Domain"/>
    <property type="match status" value="1"/>
</dbReference>
<dbReference type="PANTHER" id="PTHR43708:SF5">
    <property type="entry name" value="CONSERVED EXPRESSED OXIDOREDUCTASE (EUROFUNG)-RELATED"/>
    <property type="match status" value="1"/>
</dbReference>
<keyword evidence="2" id="KW-0560">Oxidoreductase</keyword>
<comment type="similarity">
    <text evidence="1">Belongs to the Gfo/Idh/MocA family.</text>
</comment>
<feature type="domain" description="Gfo/Idh/MocA-like oxidoreductase N-terminal" evidence="3">
    <location>
        <begin position="1"/>
        <end position="119"/>
    </location>
</feature>
<feature type="domain" description="GFO/IDH/MocA-like oxidoreductase" evidence="4">
    <location>
        <begin position="130"/>
        <end position="248"/>
    </location>
</feature>
<dbReference type="AlphaFoldDB" id="A0A5C8Z7F0"/>
<accession>A0A5C8Z7F0</accession>
<name>A0A5C8Z7F0_9ACTN</name>
<dbReference type="Pfam" id="PF01408">
    <property type="entry name" value="GFO_IDH_MocA"/>
    <property type="match status" value="1"/>
</dbReference>
<dbReference type="InterPro" id="IPR055170">
    <property type="entry name" value="GFO_IDH_MocA-like_dom"/>
</dbReference>
<gene>
    <name evidence="5" type="ORF">FMM08_18770</name>
</gene>